<feature type="non-terminal residue" evidence="2">
    <location>
        <position position="1"/>
    </location>
</feature>
<proteinExistence type="predicted"/>
<dbReference type="EMBL" id="CACSLK010027813">
    <property type="protein sequence ID" value="CAA0830097.1"/>
    <property type="molecule type" value="Genomic_DNA"/>
</dbReference>
<evidence type="ECO:0000313" key="3">
    <source>
        <dbReference type="Proteomes" id="UP001153555"/>
    </source>
</evidence>
<reference evidence="2" key="1">
    <citation type="submission" date="2019-12" db="EMBL/GenBank/DDBJ databases">
        <authorList>
            <person name="Scholes J."/>
        </authorList>
    </citation>
    <scope>NUCLEOTIDE SEQUENCE</scope>
</reference>
<feature type="compositionally biased region" description="Low complexity" evidence="1">
    <location>
        <begin position="75"/>
        <end position="87"/>
    </location>
</feature>
<feature type="region of interest" description="Disordered" evidence="1">
    <location>
        <begin position="64"/>
        <end position="87"/>
    </location>
</feature>
<comment type="caution">
    <text evidence="2">The sequence shown here is derived from an EMBL/GenBank/DDBJ whole genome shotgun (WGS) entry which is preliminary data.</text>
</comment>
<name>A0A9N7NG23_STRHE</name>
<feature type="non-terminal residue" evidence="2">
    <location>
        <position position="87"/>
    </location>
</feature>
<organism evidence="2 3">
    <name type="scientific">Striga hermonthica</name>
    <name type="common">Purple witchweed</name>
    <name type="synonym">Buchnera hermonthica</name>
    <dbReference type="NCBI Taxonomy" id="68872"/>
    <lineage>
        <taxon>Eukaryota</taxon>
        <taxon>Viridiplantae</taxon>
        <taxon>Streptophyta</taxon>
        <taxon>Embryophyta</taxon>
        <taxon>Tracheophyta</taxon>
        <taxon>Spermatophyta</taxon>
        <taxon>Magnoliopsida</taxon>
        <taxon>eudicotyledons</taxon>
        <taxon>Gunneridae</taxon>
        <taxon>Pentapetalae</taxon>
        <taxon>asterids</taxon>
        <taxon>lamiids</taxon>
        <taxon>Lamiales</taxon>
        <taxon>Orobanchaceae</taxon>
        <taxon>Buchnereae</taxon>
        <taxon>Striga</taxon>
    </lineage>
</organism>
<evidence type="ECO:0000256" key="1">
    <source>
        <dbReference type="SAM" id="MobiDB-lite"/>
    </source>
</evidence>
<accession>A0A9N7NG23</accession>
<evidence type="ECO:0000313" key="2">
    <source>
        <dbReference type="EMBL" id="CAA0830097.1"/>
    </source>
</evidence>
<sequence length="87" mass="9954">SSYDTVHRVVSIGNISSIHDLATRTILPDRAKAVVPDRRVARLWPSDAVLSLFWKDPLQPHHPDSAFDHRERHSNWGSESSWSKSNR</sequence>
<dbReference type="Proteomes" id="UP001153555">
    <property type="component" value="Unassembled WGS sequence"/>
</dbReference>
<protein>
    <submittedName>
        <fullName evidence="2">Uncharacterized protein</fullName>
    </submittedName>
</protein>
<keyword evidence="3" id="KW-1185">Reference proteome</keyword>
<dbReference type="AlphaFoldDB" id="A0A9N7NG23"/>
<feature type="compositionally biased region" description="Basic and acidic residues" evidence="1">
    <location>
        <begin position="64"/>
        <end position="74"/>
    </location>
</feature>
<gene>
    <name evidence="2" type="ORF">SHERM_25562</name>
</gene>